<keyword evidence="3" id="KW-1185">Reference proteome</keyword>
<evidence type="ECO:0000313" key="3">
    <source>
        <dbReference type="Proteomes" id="UP000183997"/>
    </source>
</evidence>
<feature type="domain" description="Homeodomain phBC6A51-type" evidence="1">
    <location>
        <begin position="2"/>
        <end position="70"/>
    </location>
</feature>
<dbReference type="EMBL" id="FRAR01000013">
    <property type="protein sequence ID" value="SHK42061.1"/>
    <property type="molecule type" value="Genomic_DNA"/>
</dbReference>
<sequence>MLDDKKVRCIEMLVQGELTKTEIAKRLQIDRTTIYNWLDNKEFMAELDKRLQEIKTLGEKEFNAKLLKAIDEYWYLIQTTKDSRTKEKALSYWIDRSLGKTVSQFNINATAKQENADIKPEDLEKEFEEWEDEIEE</sequence>
<proteinExistence type="predicted"/>
<dbReference type="SUPFAM" id="SSF46689">
    <property type="entry name" value="Homeodomain-like"/>
    <property type="match status" value="1"/>
</dbReference>
<gene>
    <name evidence="2" type="ORF">SAMN02745123_01786</name>
</gene>
<protein>
    <submittedName>
        <fullName evidence="2">CENP-B N-terminal DNA-binding domain-containing protein</fullName>
    </submittedName>
</protein>
<dbReference type="InterPro" id="IPR024978">
    <property type="entry name" value="Homeodomain_phBC6A51-type"/>
</dbReference>
<evidence type="ECO:0000313" key="2">
    <source>
        <dbReference type="EMBL" id="SHK42061.1"/>
    </source>
</evidence>
<reference evidence="3" key="1">
    <citation type="submission" date="2016-11" db="EMBL/GenBank/DDBJ databases">
        <authorList>
            <person name="Varghese N."/>
            <person name="Submissions S."/>
        </authorList>
    </citation>
    <scope>NUCLEOTIDE SEQUENCE [LARGE SCALE GENOMIC DNA]</scope>
    <source>
        <strain evidence="3">DSM 10349</strain>
    </source>
</reference>
<dbReference type="AlphaFoldDB" id="A0A1M6SBG2"/>
<dbReference type="InterPro" id="IPR009057">
    <property type="entry name" value="Homeodomain-like_sf"/>
</dbReference>
<keyword evidence="2" id="KW-0238">DNA-binding</keyword>
<accession>A0A1M6SBG2</accession>
<dbReference type="Pfam" id="PF13022">
    <property type="entry name" value="HTH_Tnp_1_2"/>
    <property type="match status" value="1"/>
</dbReference>
<organism evidence="2 3">
    <name type="scientific">Desulforamulus aeronauticus DSM 10349</name>
    <dbReference type="NCBI Taxonomy" id="1121421"/>
    <lineage>
        <taxon>Bacteria</taxon>
        <taxon>Bacillati</taxon>
        <taxon>Bacillota</taxon>
        <taxon>Clostridia</taxon>
        <taxon>Eubacteriales</taxon>
        <taxon>Peptococcaceae</taxon>
        <taxon>Desulforamulus</taxon>
    </lineage>
</organism>
<dbReference type="RefSeq" id="WP_072913275.1">
    <property type="nucleotide sequence ID" value="NZ_FRAR01000013.1"/>
</dbReference>
<evidence type="ECO:0000259" key="1">
    <source>
        <dbReference type="Pfam" id="PF13022"/>
    </source>
</evidence>
<dbReference type="Gene3D" id="1.10.10.60">
    <property type="entry name" value="Homeodomain-like"/>
    <property type="match status" value="1"/>
</dbReference>
<dbReference type="STRING" id="1121421.SAMN02745123_01786"/>
<dbReference type="GO" id="GO:0003677">
    <property type="term" value="F:DNA binding"/>
    <property type="evidence" value="ECO:0007669"/>
    <property type="project" value="UniProtKB-KW"/>
</dbReference>
<name>A0A1M6SBG2_9FIRM</name>
<dbReference type="Proteomes" id="UP000183997">
    <property type="component" value="Unassembled WGS sequence"/>
</dbReference>